<dbReference type="InterPro" id="IPR027417">
    <property type="entry name" value="P-loop_NTPase"/>
</dbReference>
<keyword evidence="4 6" id="KW-0067">ATP-binding</keyword>
<keyword evidence="3" id="KW-0547">Nucleotide-binding</keyword>
<feature type="domain" description="ABC transporter" evidence="5">
    <location>
        <begin position="7"/>
        <end position="238"/>
    </location>
</feature>
<dbReference type="InterPro" id="IPR050095">
    <property type="entry name" value="ECF_ABC_transporter_ATP-bd"/>
</dbReference>
<dbReference type="CDD" id="cd03225">
    <property type="entry name" value="ABC_cobalt_CbiO_domain1"/>
    <property type="match status" value="1"/>
</dbReference>
<accession>A0A380TAM0</accession>
<evidence type="ECO:0000256" key="3">
    <source>
        <dbReference type="ARBA" id="ARBA00022741"/>
    </source>
</evidence>
<protein>
    <submittedName>
        <fullName evidence="6">Putative ABC transporter ATP-binding protein BruAb1_1365</fullName>
        <ecNumber evidence="6">3.6.3.-</ecNumber>
    </submittedName>
</protein>
<dbReference type="InterPro" id="IPR017871">
    <property type="entry name" value="ABC_transporter-like_CS"/>
</dbReference>
<evidence type="ECO:0000256" key="2">
    <source>
        <dbReference type="ARBA" id="ARBA00022448"/>
    </source>
</evidence>
<dbReference type="GO" id="GO:0043190">
    <property type="term" value="C:ATP-binding cassette (ABC) transporter complex"/>
    <property type="evidence" value="ECO:0007669"/>
    <property type="project" value="TreeGrafter"/>
</dbReference>
<sequence>MVSSPLFALENVQFARPDGRVVLAGIDFELRPGERVALIGGNGAGKTTLLHLMVGLHRPAAGTIVAFGRERIVEADFYEVRRRAGLLFQDSDDQLFCPTVLDDVAFGPLNLGYSRAQAHEIADATLHSLGLGGFAGRITHKLSGGEKRLVSLATVLAMQPDVLLLDEPTSGLDAAANEGLVAHLQGLPQAMVIVSHDRALITALATRVVMMRDGRLHEARLHAHPHAHVHTHPHLHAVTESADEHKADDAHDILHDLT</sequence>
<dbReference type="PANTHER" id="PTHR43553:SF24">
    <property type="entry name" value="ENERGY-COUPLING FACTOR TRANSPORTER ATP-BINDING PROTEIN ECFA1"/>
    <property type="match status" value="1"/>
</dbReference>
<keyword evidence="6" id="KW-0378">Hydrolase</keyword>
<comment type="similarity">
    <text evidence="1">Belongs to the ABC transporter superfamily.</text>
</comment>
<dbReference type="SMART" id="SM00382">
    <property type="entry name" value="AAA"/>
    <property type="match status" value="1"/>
</dbReference>
<evidence type="ECO:0000256" key="1">
    <source>
        <dbReference type="ARBA" id="ARBA00005417"/>
    </source>
</evidence>
<evidence type="ECO:0000313" key="6">
    <source>
        <dbReference type="EMBL" id="SUS04908.1"/>
    </source>
</evidence>
<dbReference type="PROSITE" id="PS50893">
    <property type="entry name" value="ABC_TRANSPORTER_2"/>
    <property type="match status" value="1"/>
</dbReference>
<dbReference type="InterPro" id="IPR003439">
    <property type="entry name" value="ABC_transporter-like_ATP-bd"/>
</dbReference>
<dbReference type="EC" id="3.6.3.-" evidence="6"/>
<evidence type="ECO:0000259" key="5">
    <source>
        <dbReference type="PROSITE" id="PS50893"/>
    </source>
</evidence>
<gene>
    <name evidence="6" type="ORF">DF3PB_1560005</name>
</gene>
<proteinExistence type="inferred from homology"/>
<dbReference type="PANTHER" id="PTHR43553">
    <property type="entry name" value="HEAVY METAL TRANSPORTER"/>
    <property type="match status" value="1"/>
</dbReference>
<keyword evidence="2" id="KW-0813">Transport</keyword>
<dbReference type="GO" id="GO:0005524">
    <property type="term" value="F:ATP binding"/>
    <property type="evidence" value="ECO:0007669"/>
    <property type="project" value="UniProtKB-KW"/>
</dbReference>
<organism evidence="6">
    <name type="scientific">metagenome</name>
    <dbReference type="NCBI Taxonomy" id="256318"/>
    <lineage>
        <taxon>unclassified sequences</taxon>
        <taxon>metagenomes</taxon>
    </lineage>
</organism>
<dbReference type="AlphaFoldDB" id="A0A380TAM0"/>
<dbReference type="GO" id="GO:0016887">
    <property type="term" value="F:ATP hydrolysis activity"/>
    <property type="evidence" value="ECO:0007669"/>
    <property type="project" value="InterPro"/>
</dbReference>
<dbReference type="Gene3D" id="3.40.50.300">
    <property type="entry name" value="P-loop containing nucleotide triphosphate hydrolases"/>
    <property type="match status" value="1"/>
</dbReference>
<dbReference type="SUPFAM" id="SSF52540">
    <property type="entry name" value="P-loop containing nucleoside triphosphate hydrolases"/>
    <property type="match status" value="1"/>
</dbReference>
<reference evidence="6" key="1">
    <citation type="submission" date="2018-07" db="EMBL/GenBank/DDBJ databases">
        <authorList>
            <person name="Quirk P.G."/>
            <person name="Krulwich T.A."/>
        </authorList>
    </citation>
    <scope>NUCLEOTIDE SEQUENCE</scope>
</reference>
<dbReference type="InterPro" id="IPR003593">
    <property type="entry name" value="AAA+_ATPase"/>
</dbReference>
<dbReference type="InterPro" id="IPR015856">
    <property type="entry name" value="ABC_transpr_CbiO/EcfA_su"/>
</dbReference>
<dbReference type="EMBL" id="UIDG01000064">
    <property type="protein sequence ID" value="SUS04908.1"/>
    <property type="molecule type" value="Genomic_DNA"/>
</dbReference>
<dbReference type="PROSITE" id="PS00211">
    <property type="entry name" value="ABC_TRANSPORTER_1"/>
    <property type="match status" value="1"/>
</dbReference>
<evidence type="ECO:0000256" key="4">
    <source>
        <dbReference type="ARBA" id="ARBA00022840"/>
    </source>
</evidence>
<dbReference type="GO" id="GO:0042626">
    <property type="term" value="F:ATPase-coupled transmembrane transporter activity"/>
    <property type="evidence" value="ECO:0007669"/>
    <property type="project" value="TreeGrafter"/>
</dbReference>
<name>A0A380TAM0_9ZZZZ</name>
<dbReference type="Pfam" id="PF00005">
    <property type="entry name" value="ABC_tran"/>
    <property type="match status" value="1"/>
</dbReference>